<organism evidence="1 2">
    <name type="scientific">Microbacterium aquimaris</name>
    <dbReference type="NCBI Taxonomy" id="459816"/>
    <lineage>
        <taxon>Bacteria</taxon>
        <taxon>Bacillati</taxon>
        <taxon>Actinomycetota</taxon>
        <taxon>Actinomycetes</taxon>
        <taxon>Micrococcales</taxon>
        <taxon>Microbacteriaceae</taxon>
        <taxon>Microbacterium</taxon>
    </lineage>
</organism>
<protein>
    <submittedName>
        <fullName evidence="1">Nitroreductase/quinone reductase family protein</fullName>
    </submittedName>
</protein>
<dbReference type="RefSeq" id="WP_194423568.1">
    <property type="nucleotide sequence ID" value="NZ_BAAAPT010000001.1"/>
</dbReference>
<name>A0ABU5N489_9MICO</name>
<dbReference type="InterPro" id="IPR004378">
    <property type="entry name" value="F420H2_quin_Rdtase"/>
</dbReference>
<comment type="caution">
    <text evidence="1">The sequence shown here is derived from an EMBL/GenBank/DDBJ whole genome shotgun (WGS) entry which is preliminary data.</text>
</comment>
<dbReference type="Pfam" id="PF04075">
    <property type="entry name" value="F420H2_quin_red"/>
    <property type="match status" value="1"/>
</dbReference>
<sequence>MTSLARIRVSVTATLFVGLAGVLAVFVIGVRTRNPKVLRVVRVVQRDVLNPGALRAAGTPESPWSVIRHRGRTSGTEYETPIATHREGDEFFVTLPYGRGTQWLKNVRAAEGATLLVGGDEIAVVDPRIVPIETTPLAEKDRSAIAVFGVTEALVLRAAPA</sequence>
<gene>
    <name evidence="1" type="ORF">R2Q92_03535</name>
</gene>
<dbReference type="InterPro" id="IPR012349">
    <property type="entry name" value="Split_barrel_FMN-bd"/>
</dbReference>
<keyword evidence="2" id="KW-1185">Reference proteome</keyword>
<dbReference type="Proteomes" id="UP001291912">
    <property type="component" value="Unassembled WGS sequence"/>
</dbReference>
<evidence type="ECO:0000313" key="1">
    <source>
        <dbReference type="EMBL" id="MDZ8160893.1"/>
    </source>
</evidence>
<reference evidence="1 2" key="1">
    <citation type="submission" date="2023-10" db="EMBL/GenBank/DDBJ databases">
        <title>Microbacterium xanthum sp. nov., isolated from seaweed.</title>
        <authorList>
            <person name="Lee S.D."/>
        </authorList>
    </citation>
    <scope>NUCLEOTIDE SEQUENCE [LARGE SCALE GENOMIC DNA]</scope>
    <source>
        <strain evidence="1 2">KCTC 19124</strain>
    </source>
</reference>
<dbReference type="EMBL" id="JAWJYN010000001">
    <property type="protein sequence ID" value="MDZ8160893.1"/>
    <property type="molecule type" value="Genomic_DNA"/>
</dbReference>
<dbReference type="Gene3D" id="2.30.110.10">
    <property type="entry name" value="Electron Transport, Fmn-binding Protein, Chain A"/>
    <property type="match status" value="1"/>
</dbReference>
<evidence type="ECO:0000313" key="2">
    <source>
        <dbReference type="Proteomes" id="UP001291912"/>
    </source>
</evidence>
<accession>A0ABU5N489</accession>
<proteinExistence type="predicted"/>